<dbReference type="GO" id="GO:0000166">
    <property type="term" value="F:nucleotide binding"/>
    <property type="evidence" value="ECO:0007669"/>
    <property type="project" value="UniProtKB-KW"/>
</dbReference>
<reference evidence="3 4" key="1">
    <citation type="journal article" date="2011" name="J. Bacteriol.">
        <title>Complete genome sequence of seawater bacterium Glaciecola nitratireducens FR1064T.</title>
        <authorList>
            <person name="Bian F."/>
            <person name="Qin Q.L."/>
            <person name="Xie B.B."/>
            <person name="Shu Y.L."/>
            <person name="Zhang X.Y."/>
            <person name="Yu Y."/>
            <person name="Chen B."/>
            <person name="Chen X.L."/>
            <person name="Zhou B.C."/>
            <person name="Zhang Y.Z."/>
        </authorList>
    </citation>
    <scope>NUCLEOTIDE SEQUENCE [LARGE SCALE GENOMIC DNA]</scope>
    <source>
        <strain evidence="4">JCM 12485 / KCTC 12276 / FR1064</strain>
    </source>
</reference>
<feature type="binding site" evidence="2">
    <location>
        <position position="183"/>
    </location>
    <ligand>
        <name>FAD</name>
        <dbReference type="ChEBI" id="CHEBI:57692"/>
    </ligand>
</feature>
<dbReference type="Pfam" id="PF04820">
    <property type="entry name" value="Trp_halogenase"/>
    <property type="match status" value="1"/>
</dbReference>
<dbReference type="HOGENOM" id="CLU_022247_0_0_6"/>
<organism evidence="3 4">
    <name type="scientific">Glaciecola nitratireducens (strain JCM 12485 / KCTC 12276 / FR1064)</name>
    <dbReference type="NCBI Taxonomy" id="1085623"/>
    <lineage>
        <taxon>Bacteria</taxon>
        <taxon>Pseudomonadati</taxon>
        <taxon>Pseudomonadota</taxon>
        <taxon>Gammaproteobacteria</taxon>
        <taxon>Alteromonadales</taxon>
        <taxon>Alteromonadaceae</taxon>
        <taxon>Brumicola</taxon>
    </lineage>
</organism>
<evidence type="ECO:0000256" key="1">
    <source>
        <dbReference type="PIRSR" id="PIRSR011396-1"/>
    </source>
</evidence>
<dbReference type="Proteomes" id="UP000009282">
    <property type="component" value="Chromosome"/>
</dbReference>
<evidence type="ECO:0000313" key="3">
    <source>
        <dbReference type="EMBL" id="AEP31320.1"/>
    </source>
</evidence>
<feature type="active site" evidence="1">
    <location>
        <position position="80"/>
    </location>
</feature>
<dbReference type="PANTHER" id="PTHR43747">
    <property type="entry name" value="FAD-BINDING PROTEIN"/>
    <property type="match status" value="1"/>
</dbReference>
<dbReference type="RefSeq" id="WP_014110191.1">
    <property type="nucleotide sequence ID" value="NC_016041.1"/>
</dbReference>
<keyword evidence="2" id="KW-0547">Nucleotide-binding</keyword>
<name>G4QE46_GLANF</name>
<dbReference type="InterPro" id="IPR036188">
    <property type="entry name" value="FAD/NAD-bd_sf"/>
</dbReference>
<dbReference type="OrthoDB" id="7178350at2"/>
<dbReference type="InterPro" id="IPR006905">
    <property type="entry name" value="Flavin_halogenase"/>
</dbReference>
<evidence type="ECO:0000256" key="2">
    <source>
        <dbReference type="PIRSR" id="PIRSR011396-2"/>
    </source>
</evidence>
<dbReference type="PANTHER" id="PTHR43747:SF4">
    <property type="entry name" value="FLAVIN-DEPENDENT TRYPTOPHAN HALOGENASE"/>
    <property type="match status" value="1"/>
</dbReference>
<accession>G4QE46</accession>
<dbReference type="EMBL" id="CP003060">
    <property type="protein sequence ID" value="AEP31320.1"/>
    <property type="molecule type" value="Genomic_DNA"/>
</dbReference>
<feature type="binding site" evidence="2">
    <location>
        <position position="348"/>
    </location>
    <ligand>
        <name>L-tryptophan</name>
        <dbReference type="ChEBI" id="CHEBI:57912"/>
    </ligand>
</feature>
<protein>
    <submittedName>
        <fullName evidence="3">Tryptophan halogenase, putative</fullName>
    </submittedName>
</protein>
<feature type="binding site" evidence="2">
    <location>
        <position position="339"/>
    </location>
    <ligand>
        <name>FAD</name>
        <dbReference type="ChEBI" id="CHEBI:57692"/>
    </ligand>
</feature>
<keyword evidence="2" id="KW-0274">FAD</keyword>
<feature type="binding site" evidence="2">
    <location>
        <position position="80"/>
    </location>
    <ligand>
        <name>7-chloro-L-tryptophan</name>
        <dbReference type="ChEBI" id="CHEBI:58713"/>
    </ligand>
</feature>
<gene>
    <name evidence="3" type="ordered locus">GNIT_3226</name>
</gene>
<dbReference type="STRING" id="1085623.GNIT_3226"/>
<keyword evidence="2" id="KW-0285">Flavoprotein</keyword>
<dbReference type="InterPro" id="IPR050816">
    <property type="entry name" value="Flavin-dep_Halogenase_NPB"/>
</dbReference>
<proteinExistence type="predicted"/>
<dbReference type="Gene3D" id="3.50.50.60">
    <property type="entry name" value="FAD/NAD(P)-binding domain"/>
    <property type="match status" value="1"/>
</dbReference>
<dbReference type="KEGG" id="gni:GNIT_3226"/>
<sequence length="521" mass="58623">MKSDINNIVIVGGGTAGWLTAAVLAAHFDTKTKFNITLIESPNIKTIGVGEGTWPTMAATLRRIGISEAQFISECDASFKQGSRFIDWNEGESYYHPFSLPIGYKDINIVDHWLESPSDLSFDEFATNQAGVCQHNLAPKQATTPEYANVLNYGYHLNAGKFATLLKNHSINNLGVKHISADVSSVNAHNATFIESVVLADGTQIEGDLFIDCTGFKRLLIGKSLKVPFKSVKDVLFNDRAMAFQVPYSHENAAINSATHATAHKNGWIWDISLPTRKGIGVVYSSKYGTEQQAFDTAEQYMQKHMPHINIAGLSPNKINIEPGHLETYWKGNCLAIGLSAGFIDPLEATAMILVEFSAKFLREHLPASRNELGLLAKKFNKRMDLHWNNIIDFIKLHYILSNRTDSQYWINHREQNTIPISLQRSLMMWKNRAPWHADVEVAESMFPPASYQFILYGMGFQSKSTLADRRLASEERLHLKKLLSNKHAELQKLCQHLPTNRKLLLDIKQSWMNRVPNVEI</sequence>
<dbReference type="eggNOG" id="COG0665">
    <property type="taxonomic scope" value="Bacteria"/>
</dbReference>
<dbReference type="PIRSF" id="PIRSF011396">
    <property type="entry name" value="Trp_halogenase"/>
    <property type="match status" value="1"/>
</dbReference>
<dbReference type="SUPFAM" id="SSF51905">
    <property type="entry name" value="FAD/NAD(P)-binding domain"/>
    <property type="match status" value="1"/>
</dbReference>
<feature type="binding site" evidence="2">
    <location>
        <begin position="13"/>
        <end position="16"/>
    </location>
    <ligand>
        <name>FAD</name>
        <dbReference type="ChEBI" id="CHEBI:57692"/>
    </ligand>
</feature>
<evidence type="ECO:0000313" key="4">
    <source>
        <dbReference type="Proteomes" id="UP000009282"/>
    </source>
</evidence>
<dbReference type="InterPro" id="IPR033856">
    <property type="entry name" value="Trp_halogen"/>
</dbReference>
<dbReference type="GO" id="GO:0004497">
    <property type="term" value="F:monooxygenase activity"/>
    <property type="evidence" value="ECO:0007669"/>
    <property type="project" value="InterPro"/>
</dbReference>
<dbReference type="AlphaFoldDB" id="G4QE46"/>
<keyword evidence="4" id="KW-1185">Reference proteome</keyword>